<comment type="subunit">
    <text evidence="3 9">Part of the 50S ribosomal subunit.</text>
</comment>
<dbReference type="GO" id="GO:0003735">
    <property type="term" value="F:structural constituent of ribosome"/>
    <property type="evidence" value="ECO:0007669"/>
    <property type="project" value="InterPro"/>
</dbReference>
<accession>A0A8I1GGE5</accession>
<evidence type="ECO:0000256" key="8">
    <source>
        <dbReference type="ARBA" id="ARBA00035687"/>
    </source>
</evidence>
<dbReference type="NCBIfam" id="NF001809">
    <property type="entry name" value="PRK00528.1"/>
    <property type="match status" value="1"/>
</dbReference>
<keyword evidence="11" id="KW-1185">Reference proteome</keyword>
<evidence type="ECO:0000313" key="10">
    <source>
        <dbReference type="EMBL" id="MBJ7543411.1"/>
    </source>
</evidence>
<protein>
    <recommendedName>
        <fullName evidence="8 9">Large ribosomal subunit protein bL31</fullName>
    </recommendedName>
</protein>
<dbReference type="RefSeq" id="WP_013418249.1">
    <property type="nucleotide sequence ID" value="NZ_JAEMUK010000014.1"/>
</dbReference>
<dbReference type="GO" id="GO:0019843">
    <property type="term" value="F:rRNA binding"/>
    <property type="evidence" value="ECO:0007669"/>
    <property type="project" value="UniProtKB-KW"/>
</dbReference>
<dbReference type="InterPro" id="IPR034704">
    <property type="entry name" value="Ribosomal_bL28/bL31-like_sf"/>
</dbReference>
<dbReference type="GO" id="GO:0006412">
    <property type="term" value="P:translation"/>
    <property type="evidence" value="ECO:0007669"/>
    <property type="project" value="UniProtKB-UniRule"/>
</dbReference>
<proteinExistence type="inferred from homology"/>
<dbReference type="NCBIfam" id="TIGR00105">
    <property type="entry name" value="L31"/>
    <property type="match status" value="1"/>
</dbReference>
<evidence type="ECO:0000256" key="4">
    <source>
        <dbReference type="ARBA" id="ARBA00022730"/>
    </source>
</evidence>
<evidence type="ECO:0000256" key="5">
    <source>
        <dbReference type="ARBA" id="ARBA00022884"/>
    </source>
</evidence>
<keyword evidence="6 9" id="KW-0689">Ribosomal protein</keyword>
<organism evidence="10 11">
    <name type="scientific">Rhodomicrobium udaipurense</name>
    <dbReference type="NCBI Taxonomy" id="1202716"/>
    <lineage>
        <taxon>Bacteria</taxon>
        <taxon>Pseudomonadati</taxon>
        <taxon>Pseudomonadota</taxon>
        <taxon>Alphaproteobacteria</taxon>
        <taxon>Hyphomicrobiales</taxon>
        <taxon>Hyphomicrobiaceae</taxon>
        <taxon>Rhodomicrobium</taxon>
    </lineage>
</organism>
<dbReference type="GO" id="GO:0005840">
    <property type="term" value="C:ribosome"/>
    <property type="evidence" value="ECO:0007669"/>
    <property type="project" value="UniProtKB-KW"/>
</dbReference>
<dbReference type="HAMAP" id="MF_00501">
    <property type="entry name" value="Ribosomal_bL31_1"/>
    <property type="match status" value="1"/>
</dbReference>
<dbReference type="Pfam" id="PF01197">
    <property type="entry name" value="Ribosomal_L31"/>
    <property type="match status" value="1"/>
</dbReference>
<evidence type="ECO:0000313" key="11">
    <source>
        <dbReference type="Proteomes" id="UP000623250"/>
    </source>
</evidence>
<comment type="similarity">
    <text evidence="2 9">Belongs to the bacterial ribosomal protein bL31 family. Type A subfamily.</text>
</comment>
<dbReference type="InterPro" id="IPR002150">
    <property type="entry name" value="Ribosomal_bL31"/>
</dbReference>
<evidence type="ECO:0000256" key="6">
    <source>
        <dbReference type="ARBA" id="ARBA00022980"/>
    </source>
</evidence>
<evidence type="ECO:0000256" key="1">
    <source>
        <dbReference type="ARBA" id="ARBA00003795"/>
    </source>
</evidence>
<gene>
    <name evidence="9 10" type="primary">rpmE</name>
    <name evidence="10" type="ORF">JDN41_07560</name>
</gene>
<dbReference type="InterPro" id="IPR027491">
    <property type="entry name" value="Ribosomal_bL31_A"/>
</dbReference>
<keyword evidence="5 9" id="KW-0694">RNA-binding</keyword>
<dbReference type="PANTHER" id="PTHR33280:SF6">
    <property type="entry name" value="LARGE RIBOSOMAL SUBUNIT PROTEIN BL31A"/>
    <property type="match status" value="1"/>
</dbReference>
<evidence type="ECO:0000256" key="9">
    <source>
        <dbReference type="HAMAP-Rule" id="MF_00501"/>
    </source>
</evidence>
<dbReference type="PANTHER" id="PTHR33280">
    <property type="entry name" value="50S RIBOSOMAL PROTEIN L31, CHLOROPLASTIC"/>
    <property type="match status" value="1"/>
</dbReference>
<comment type="function">
    <text evidence="1 9">Binds the 23S rRNA.</text>
</comment>
<keyword evidence="4 9" id="KW-0699">rRNA-binding</keyword>
<reference evidence="10 11" key="1">
    <citation type="submission" date="2020-12" db="EMBL/GenBank/DDBJ databases">
        <title>Revised draft genomes of Rhodomicrobium vannielii ATCC 17100 and Rhodomicrobium udaipurense JA643.</title>
        <authorList>
            <person name="Conners E.M."/>
            <person name="Davenport E.J."/>
            <person name="Bose A."/>
        </authorList>
    </citation>
    <scope>NUCLEOTIDE SEQUENCE [LARGE SCALE GENOMIC DNA]</scope>
    <source>
        <strain evidence="10 11">JA643</strain>
    </source>
</reference>
<dbReference type="Gene3D" id="4.10.830.30">
    <property type="entry name" value="Ribosomal protein L31"/>
    <property type="match status" value="1"/>
</dbReference>
<dbReference type="GO" id="GO:1990904">
    <property type="term" value="C:ribonucleoprotein complex"/>
    <property type="evidence" value="ECO:0007669"/>
    <property type="project" value="UniProtKB-KW"/>
</dbReference>
<dbReference type="PROSITE" id="PS01143">
    <property type="entry name" value="RIBOSOMAL_L31"/>
    <property type="match status" value="1"/>
</dbReference>
<dbReference type="InterPro" id="IPR042105">
    <property type="entry name" value="Ribosomal_bL31_sf"/>
</dbReference>
<comment type="caution">
    <text evidence="10">The sequence shown here is derived from an EMBL/GenBank/DDBJ whole genome shotgun (WGS) entry which is preliminary data.</text>
</comment>
<keyword evidence="7 9" id="KW-0687">Ribonucleoprotein</keyword>
<dbReference type="AlphaFoldDB" id="A0A8I1GGE5"/>
<evidence type="ECO:0000256" key="2">
    <source>
        <dbReference type="ARBA" id="ARBA00009296"/>
    </source>
</evidence>
<dbReference type="EMBL" id="JAEMUK010000014">
    <property type="protein sequence ID" value="MBJ7543411.1"/>
    <property type="molecule type" value="Genomic_DNA"/>
</dbReference>
<comment type="caution">
    <text evidence="9">Lacks conserved residue(s) required for the propagation of feature annotation.</text>
</comment>
<dbReference type="PRINTS" id="PR01249">
    <property type="entry name" value="RIBOSOMALL31"/>
</dbReference>
<dbReference type="SUPFAM" id="SSF143800">
    <property type="entry name" value="L28p-like"/>
    <property type="match status" value="1"/>
</dbReference>
<evidence type="ECO:0000256" key="7">
    <source>
        <dbReference type="ARBA" id="ARBA00023274"/>
    </source>
</evidence>
<sequence length="73" mass="8285">MKKDIHPDYHKITVVMTNGETFETFSTYGQEGGKLNLDIDPNSHPAWTGGNQQLLDRGGRVSKFKKKFEGFLK</sequence>
<dbReference type="Proteomes" id="UP000623250">
    <property type="component" value="Unassembled WGS sequence"/>
</dbReference>
<name>A0A8I1GGE5_9HYPH</name>
<evidence type="ECO:0000256" key="3">
    <source>
        <dbReference type="ARBA" id="ARBA00011838"/>
    </source>
</evidence>